<dbReference type="GO" id="GO:0009229">
    <property type="term" value="P:thiamine diphosphate biosynthetic process"/>
    <property type="evidence" value="ECO:0007669"/>
    <property type="project" value="UniProtKB-UniRule"/>
</dbReference>
<dbReference type="KEGG" id="sgbi:P3F81_02465"/>
<dbReference type="InterPro" id="IPR029056">
    <property type="entry name" value="Ribokinase-like"/>
</dbReference>
<feature type="binding site" evidence="11">
    <location>
        <position position="169"/>
    </location>
    <ligand>
        <name>ATP</name>
        <dbReference type="ChEBI" id="CHEBI:30616"/>
    </ligand>
</feature>
<dbReference type="GO" id="GO:0000287">
    <property type="term" value="F:magnesium ion binding"/>
    <property type="evidence" value="ECO:0007669"/>
    <property type="project" value="UniProtKB-UniRule"/>
</dbReference>
<keyword evidence="12" id="KW-0472">Membrane</keyword>
<dbReference type="PRINTS" id="PR01099">
    <property type="entry name" value="HYETHTZKNASE"/>
</dbReference>
<dbReference type="InterPro" id="IPR000417">
    <property type="entry name" value="Hyethyz_kinase"/>
</dbReference>
<dbReference type="GO" id="GO:0004417">
    <property type="term" value="F:hydroxyethylthiazole kinase activity"/>
    <property type="evidence" value="ECO:0007669"/>
    <property type="project" value="UniProtKB-UniRule"/>
</dbReference>
<dbReference type="EMBL" id="CP120678">
    <property type="protein sequence ID" value="WIW71938.1"/>
    <property type="molecule type" value="Genomic_DNA"/>
</dbReference>
<dbReference type="Gene3D" id="3.40.1190.20">
    <property type="match status" value="1"/>
</dbReference>
<keyword evidence="14" id="KW-1185">Reference proteome</keyword>
<dbReference type="EC" id="2.7.1.50" evidence="11"/>
<evidence type="ECO:0000313" key="14">
    <source>
        <dbReference type="Proteomes" id="UP001243623"/>
    </source>
</evidence>
<reference evidence="13" key="1">
    <citation type="submission" date="2023-03" db="EMBL/GenBank/DDBJ databases">
        <title>Selenobaculum gbiensis gen. nov. sp. nov., a new bacterium isolated from the gut microbiota of IBD patient.</title>
        <authorList>
            <person name="Yeo S."/>
            <person name="Park H."/>
            <person name="Huh C.S."/>
        </authorList>
    </citation>
    <scope>NUCLEOTIDE SEQUENCE</scope>
    <source>
        <strain evidence="13">ICN-92133</strain>
    </source>
</reference>
<keyword evidence="8 11" id="KW-0067">ATP-binding</keyword>
<accession>A0A9Y2AL70</accession>
<evidence type="ECO:0000256" key="12">
    <source>
        <dbReference type="SAM" id="Phobius"/>
    </source>
</evidence>
<evidence type="ECO:0000256" key="4">
    <source>
        <dbReference type="ARBA" id="ARBA00022679"/>
    </source>
</evidence>
<dbReference type="Pfam" id="PF02110">
    <property type="entry name" value="HK"/>
    <property type="match status" value="1"/>
</dbReference>
<comment type="cofactor">
    <cofactor evidence="2 11">
        <name>Mg(2+)</name>
        <dbReference type="ChEBI" id="CHEBI:18420"/>
    </cofactor>
</comment>
<dbReference type="SUPFAM" id="SSF53613">
    <property type="entry name" value="Ribokinase-like"/>
    <property type="match status" value="1"/>
</dbReference>
<proteinExistence type="inferred from homology"/>
<evidence type="ECO:0000256" key="7">
    <source>
        <dbReference type="ARBA" id="ARBA00022777"/>
    </source>
</evidence>
<comment type="catalytic activity">
    <reaction evidence="1 11">
        <text>5-(2-hydroxyethyl)-4-methylthiazole + ATP = 4-methyl-5-(2-phosphooxyethyl)-thiazole + ADP + H(+)</text>
        <dbReference type="Rhea" id="RHEA:24212"/>
        <dbReference type="ChEBI" id="CHEBI:15378"/>
        <dbReference type="ChEBI" id="CHEBI:17957"/>
        <dbReference type="ChEBI" id="CHEBI:30616"/>
        <dbReference type="ChEBI" id="CHEBI:58296"/>
        <dbReference type="ChEBI" id="CHEBI:456216"/>
        <dbReference type="EC" id="2.7.1.50"/>
    </reaction>
</comment>
<evidence type="ECO:0000256" key="10">
    <source>
        <dbReference type="ARBA" id="ARBA00022977"/>
    </source>
</evidence>
<keyword evidence="5 11" id="KW-0479">Metal-binding</keyword>
<comment type="function">
    <text evidence="11">Catalyzes the phosphorylation of the hydroxyl group of 4-methyl-5-beta-hydroxyethylthiazole (THZ).</text>
</comment>
<dbReference type="HAMAP" id="MF_00228">
    <property type="entry name" value="Thz_kinase"/>
    <property type="match status" value="1"/>
</dbReference>
<comment type="pathway">
    <text evidence="3 11">Cofactor biosynthesis; thiamine diphosphate biosynthesis; 4-methyl-5-(2-phosphoethyl)-thiazole from 5-(2-hydroxyethyl)-4-methylthiazole: step 1/1.</text>
</comment>
<dbReference type="GO" id="GO:0009228">
    <property type="term" value="P:thiamine biosynthetic process"/>
    <property type="evidence" value="ECO:0007669"/>
    <property type="project" value="UniProtKB-KW"/>
</dbReference>
<evidence type="ECO:0000256" key="11">
    <source>
        <dbReference type="HAMAP-Rule" id="MF_00228"/>
    </source>
</evidence>
<keyword evidence="12" id="KW-0812">Transmembrane</keyword>
<keyword evidence="9 11" id="KW-0460">Magnesium</keyword>
<protein>
    <recommendedName>
        <fullName evidence="11">Hydroxyethylthiazole kinase</fullName>
        <ecNumber evidence="11">2.7.1.50</ecNumber>
    </recommendedName>
    <alternativeName>
        <fullName evidence="11">4-methyl-5-beta-hydroxyethylthiazole kinase</fullName>
        <shortName evidence="11">TH kinase</shortName>
        <shortName evidence="11">Thz kinase</shortName>
    </alternativeName>
</protein>
<keyword evidence="12" id="KW-1133">Transmembrane helix</keyword>
<evidence type="ECO:0000313" key="13">
    <source>
        <dbReference type="EMBL" id="WIW71938.1"/>
    </source>
</evidence>
<keyword evidence="4 11" id="KW-0808">Transferase</keyword>
<evidence type="ECO:0000256" key="6">
    <source>
        <dbReference type="ARBA" id="ARBA00022741"/>
    </source>
</evidence>
<name>A0A9Y2AL70_9FIRM</name>
<dbReference type="PIRSF" id="PIRSF000513">
    <property type="entry name" value="Thz_kinase"/>
    <property type="match status" value="1"/>
</dbReference>
<gene>
    <name evidence="11 13" type="primary">thiM</name>
    <name evidence="13" type="ORF">P3F81_02465</name>
</gene>
<evidence type="ECO:0000256" key="8">
    <source>
        <dbReference type="ARBA" id="ARBA00022840"/>
    </source>
</evidence>
<comment type="similarity">
    <text evidence="11">Belongs to the Thz kinase family.</text>
</comment>
<evidence type="ECO:0000256" key="3">
    <source>
        <dbReference type="ARBA" id="ARBA00004868"/>
    </source>
</evidence>
<dbReference type="CDD" id="cd01170">
    <property type="entry name" value="THZ_kinase"/>
    <property type="match status" value="1"/>
</dbReference>
<evidence type="ECO:0000256" key="1">
    <source>
        <dbReference type="ARBA" id="ARBA00001771"/>
    </source>
</evidence>
<keyword evidence="7 11" id="KW-0418">Kinase</keyword>
<feature type="binding site" evidence="11">
    <location>
        <position position="196"/>
    </location>
    <ligand>
        <name>substrate</name>
    </ligand>
</feature>
<sequence>MVELLEEISQKLLWIRKNRPLIHQITNYVSANDCANATLALGASPVMAHDINEVEEMTSKASALVLNIGTLSVANIPAYLKAGITAKERGIPVVFDPVGVGATKQRTEVAKAILADVQPDIIRCNMTELNVLCHRKVAVKGVDSIASEAGRGELAREFAEKTNAVVAVTGKTDLVVDKKNMITIENGDEWLTRVTGTGCMTSALVASFAAAGNAFIGAVAGVLAMGICGELAKLRLTENEGIGTFRMRLIDEIFQLNCDIIKKYGKIS</sequence>
<dbReference type="NCBIfam" id="TIGR00694">
    <property type="entry name" value="thiM"/>
    <property type="match status" value="1"/>
</dbReference>
<dbReference type="Proteomes" id="UP001243623">
    <property type="component" value="Chromosome"/>
</dbReference>
<feature type="binding site" evidence="11">
    <location>
        <position position="123"/>
    </location>
    <ligand>
        <name>ATP</name>
        <dbReference type="ChEBI" id="CHEBI:30616"/>
    </ligand>
</feature>
<keyword evidence="6 11" id="KW-0547">Nucleotide-binding</keyword>
<organism evidence="13 14">
    <name type="scientific">Selenobaculum gibii</name>
    <dbReference type="NCBI Taxonomy" id="3054208"/>
    <lineage>
        <taxon>Bacteria</taxon>
        <taxon>Bacillati</taxon>
        <taxon>Bacillota</taxon>
        <taxon>Negativicutes</taxon>
        <taxon>Selenomonadales</taxon>
        <taxon>Selenomonadaceae</taxon>
        <taxon>Selenobaculum</taxon>
    </lineage>
</organism>
<evidence type="ECO:0000256" key="5">
    <source>
        <dbReference type="ARBA" id="ARBA00022723"/>
    </source>
</evidence>
<dbReference type="GO" id="GO:0005524">
    <property type="term" value="F:ATP binding"/>
    <property type="evidence" value="ECO:0007669"/>
    <property type="project" value="UniProtKB-UniRule"/>
</dbReference>
<evidence type="ECO:0000256" key="2">
    <source>
        <dbReference type="ARBA" id="ARBA00001946"/>
    </source>
</evidence>
<feature type="transmembrane region" description="Helical" evidence="12">
    <location>
        <begin position="203"/>
        <end position="227"/>
    </location>
</feature>
<evidence type="ECO:0000256" key="9">
    <source>
        <dbReference type="ARBA" id="ARBA00022842"/>
    </source>
</evidence>
<dbReference type="NCBIfam" id="NF006830">
    <property type="entry name" value="PRK09355.1"/>
    <property type="match status" value="1"/>
</dbReference>
<dbReference type="RefSeq" id="WP_309320782.1">
    <property type="nucleotide sequence ID" value="NZ_CP120678.1"/>
</dbReference>
<dbReference type="AlphaFoldDB" id="A0A9Y2AL70"/>
<feature type="binding site" evidence="11">
    <location>
        <position position="47"/>
    </location>
    <ligand>
        <name>substrate</name>
    </ligand>
</feature>
<keyword evidence="10 11" id="KW-0784">Thiamine biosynthesis</keyword>